<sequence length="584" mass="66501">MASELLMPSPTHETFPRGSALLMDGYRPRYNKSLDSLDTVEPTPAAPAKFYQTGPVAARKSEDNILGLTSPGLVTQYLSVEPVKQRARVLEQAESAPAVRLECAPAAQQHHQGPSRLLCDRVDPEDSIRDMVSENDFYRFVLFKRHYDKYLRLSQKYEEARNIAYYLEEKYHEIKGERDELAKAREALERRVEERDAQLLDKDEELFLQLEKVVRLEEECEKLRAEKERFLDLQQKLQAERDAALRQVQSCEIQEPPLERPPLPDPALLWQMRAQAGQSEYQRRNLERARFDAIHQATVIAAEKELLEKENDRLRRELEEERQGIGNFLEDLSEQKNRANQSVAVLEKELSELQVSSQQTAMLNSQFKKAMKHLATCKRKKCSVCSYTKATFGDYADRFRQQRKIFSCIQAPLEDLRQWIRPSSSMDKHSLGSQNESEEAGCSLDNEDLLHSSPTRAPAVSGPSGLSYIDSDESSDSSDAEDEEVSTTSYEEEEEDDDEEEQELAVSSLPTDVSLTSNSTAARAFSSDSGFSSELCDSKTACMGEATPSPPPKSSLNRSKWTASFRKLIHRVSKRCQRRHAFAN</sequence>
<evidence type="ECO:0000256" key="2">
    <source>
        <dbReference type="SAM" id="MobiDB-lite"/>
    </source>
</evidence>
<reference evidence="3 4" key="1">
    <citation type="submission" date="2020-04" db="EMBL/GenBank/DDBJ databases">
        <authorList>
            <person name="Alioto T."/>
            <person name="Alioto T."/>
            <person name="Gomez Garrido J."/>
        </authorList>
    </citation>
    <scope>NUCLEOTIDE SEQUENCE [LARGE SCALE GENOMIC DNA]</scope>
</reference>
<keyword evidence="4" id="KW-1185">Reference proteome</keyword>
<keyword evidence="1" id="KW-0175">Coiled coil</keyword>
<feature type="compositionally biased region" description="Acidic residues" evidence="2">
    <location>
        <begin position="470"/>
        <end position="503"/>
    </location>
</feature>
<feature type="compositionally biased region" description="Polar residues" evidence="2">
    <location>
        <begin position="508"/>
        <end position="532"/>
    </location>
</feature>
<dbReference type="Proteomes" id="UP000494165">
    <property type="component" value="Unassembled WGS sequence"/>
</dbReference>
<feature type="coiled-coil region" evidence="1">
    <location>
        <begin position="167"/>
        <end position="254"/>
    </location>
</feature>
<evidence type="ECO:0000313" key="3">
    <source>
        <dbReference type="EMBL" id="CAB3382625.1"/>
    </source>
</evidence>
<dbReference type="AlphaFoldDB" id="A0A8S1DNK0"/>
<comment type="caution">
    <text evidence="3">The sequence shown here is derived from an EMBL/GenBank/DDBJ whole genome shotgun (WGS) entry which is preliminary data.</text>
</comment>
<protein>
    <submittedName>
        <fullName evidence="3">Uncharacterized protein</fullName>
    </submittedName>
</protein>
<dbReference type="OrthoDB" id="8189755at2759"/>
<gene>
    <name evidence="3" type="ORF">CLODIP_2_CD06226</name>
</gene>
<dbReference type="EMBL" id="CADEPI010000278">
    <property type="protein sequence ID" value="CAB3382625.1"/>
    <property type="molecule type" value="Genomic_DNA"/>
</dbReference>
<name>A0A8S1DNK0_9INSE</name>
<organism evidence="3 4">
    <name type="scientific">Cloeon dipterum</name>
    <dbReference type="NCBI Taxonomy" id="197152"/>
    <lineage>
        <taxon>Eukaryota</taxon>
        <taxon>Metazoa</taxon>
        <taxon>Ecdysozoa</taxon>
        <taxon>Arthropoda</taxon>
        <taxon>Hexapoda</taxon>
        <taxon>Insecta</taxon>
        <taxon>Pterygota</taxon>
        <taxon>Palaeoptera</taxon>
        <taxon>Ephemeroptera</taxon>
        <taxon>Pisciforma</taxon>
        <taxon>Baetidae</taxon>
        <taxon>Cloeon</taxon>
    </lineage>
</organism>
<feature type="region of interest" description="Disordered" evidence="2">
    <location>
        <begin position="446"/>
        <end position="536"/>
    </location>
</feature>
<accession>A0A8S1DNK0</accession>
<feature type="coiled-coil region" evidence="1">
    <location>
        <begin position="297"/>
        <end position="356"/>
    </location>
</feature>
<evidence type="ECO:0000313" key="4">
    <source>
        <dbReference type="Proteomes" id="UP000494165"/>
    </source>
</evidence>
<proteinExistence type="predicted"/>
<evidence type="ECO:0000256" key="1">
    <source>
        <dbReference type="SAM" id="Coils"/>
    </source>
</evidence>